<dbReference type="RefSeq" id="XP_040718947.1">
    <property type="nucleotide sequence ID" value="XM_040863467.1"/>
</dbReference>
<dbReference type="PANTHER" id="PTHR47332:SF2">
    <property type="entry name" value="SET-6"/>
    <property type="match status" value="1"/>
</dbReference>
<evidence type="ECO:0000259" key="2">
    <source>
        <dbReference type="PROSITE" id="PS50280"/>
    </source>
</evidence>
<protein>
    <recommendedName>
        <fullName evidence="2">SET domain-containing protein</fullName>
    </recommendedName>
</protein>
<dbReference type="CDD" id="cd20071">
    <property type="entry name" value="SET_SMYD"/>
    <property type="match status" value="1"/>
</dbReference>
<feature type="domain" description="SET" evidence="2">
    <location>
        <begin position="574"/>
        <end position="681"/>
    </location>
</feature>
<feature type="compositionally biased region" description="Polar residues" evidence="1">
    <location>
        <begin position="516"/>
        <end position="527"/>
    </location>
</feature>
<feature type="region of interest" description="Disordered" evidence="1">
    <location>
        <begin position="1"/>
        <end position="93"/>
    </location>
</feature>
<dbReference type="Gene3D" id="2.170.270.10">
    <property type="entry name" value="SET domain"/>
    <property type="match status" value="1"/>
</dbReference>
<dbReference type="Pfam" id="PF00856">
    <property type="entry name" value="SET"/>
    <property type="match status" value="1"/>
</dbReference>
<gene>
    <name evidence="3" type="ORF">BCR38DRAFT_482160</name>
</gene>
<evidence type="ECO:0000256" key="1">
    <source>
        <dbReference type="SAM" id="MobiDB-lite"/>
    </source>
</evidence>
<dbReference type="InterPro" id="IPR046341">
    <property type="entry name" value="SET_dom_sf"/>
</dbReference>
<feature type="compositionally biased region" description="Basic and acidic residues" evidence="1">
    <location>
        <begin position="528"/>
        <end position="541"/>
    </location>
</feature>
<evidence type="ECO:0000313" key="3">
    <source>
        <dbReference type="EMBL" id="ORY68660.1"/>
    </source>
</evidence>
<organism evidence="3 4">
    <name type="scientific">Pseudomassariella vexata</name>
    <dbReference type="NCBI Taxonomy" id="1141098"/>
    <lineage>
        <taxon>Eukaryota</taxon>
        <taxon>Fungi</taxon>
        <taxon>Dikarya</taxon>
        <taxon>Ascomycota</taxon>
        <taxon>Pezizomycotina</taxon>
        <taxon>Sordariomycetes</taxon>
        <taxon>Xylariomycetidae</taxon>
        <taxon>Amphisphaeriales</taxon>
        <taxon>Pseudomassariaceae</taxon>
        <taxon>Pseudomassariella</taxon>
    </lineage>
</organism>
<feature type="region of interest" description="Disordered" evidence="1">
    <location>
        <begin position="414"/>
        <end position="439"/>
    </location>
</feature>
<feature type="compositionally biased region" description="Polar residues" evidence="1">
    <location>
        <begin position="148"/>
        <end position="157"/>
    </location>
</feature>
<keyword evidence="4" id="KW-1185">Reference proteome</keyword>
<feature type="region of interest" description="Disordered" evidence="1">
    <location>
        <begin position="516"/>
        <end position="545"/>
    </location>
</feature>
<reference evidence="3 4" key="1">
    <citation type="submission" date="2016-07" db="EMBL/GenBank/DDBJ databases">
        <title>Pervasive Adenine N6-methylation of Active Genes in Fungi.</title>
        <authorList>
            <consortium name="DOE Joint Genome Institute"/>
            <person name="Mondo S.J."/>
            <person name="Dannebaum R.O."/>
            <person name="Kuo R.C."/>
            <person name="Labutti K."/>
            <person name="Haridas S."/>
            <person name="Kuo A."/>
            <person name="Salamov A."/>
            <person name="Ahrendt S.R."/>
            <person name="Lipzen A."/>
            <person name="Sullivan W."/>
            <person name="Andreopoulos W.B."/>
            <person name="Clum A."/>
            <person name="Lindquist E."/>
            <person name="Daum C."/>
            <person name="Ramamoorthy G.K."/>
            <person name="Gryganskyi A."/>
            <person name="Culley D."/>
            <person name="Magnuson J.K."/>
            <person name="James T.Y."/>
            <person name="O'Malley M.A."/>
            <person name="Stajich J.E."/>
            <person name="Spatafora J.W."/>
            <person name="Visel A."/>
            <person name="Grigoriev I.V."/>
        </authorList>
    </citation>
    <scope>NUCLEOTIDE SEQUENCE [LARGE SCALE GENOMIC DNA]</scope>
    <source>
        <strain evidence="3 4">CBS 129021</strain>
    </source>
</reference>
<feature type="region of interest" description="Disordered" evidence="1">
    <location>
        <begin position="289"/>
        <end position="314"/>
    </location>
</feature>
<feature type="compositionally biased region" description="Polar residues" evidence="1">
    <location>
        <begin position="62"/>
        <end position="87"/>
    </location>
</feature>
<name>A0A1Y2EAP4_9PEZI</name>
<dbReference type="SUPFAM" id="SSF82199">
    <property type="entry name" value="SET domain"/>
    <property type="match status" value="1"/>
</dbReference>
<dbReference type="PANTHER" id="PTHR47332">
    <property type="entry name" value="SET DOMAIN-CONTAINING PROTEIN 5"/>
    <property type="match status" value="1"/>
</dbReference>
<evidence type="ECO:0000313" key="4">
    <source>
        <dbReference type="Proteomes" id="UP000193689"/>
    </source>
</evidence>
<dbReference type="InterPro" id="IPR053185">
    <property type="entry name" value="SET_domain_protein"/>
</dbReference>
<dbReference type="STRING" id="1141098.A0A1Y2EAP4"/>
<dbReference type="EMBL" id="MCFJ01000003">
    <property type="protein sequence ID" value="ORY68660.1"/>
    <property type="molecule type" value="Genomic_DNA"/>
</dbReference>
<feature type="compositionally biased region" description="Polar residues" evidence="1">
    <location>
        <begin position="172"/>
        <end position="188"/>
    </location>
</feature>
<sequence length="720" mass="79767">MSECNLPEFTWYKRPKSPAPKNSSVMDRFYVPSDRMESSRSAGEPDISTFSRPPRKVPEPSSPSTNLDLNYWSNSPQNKFKSSSSPTESEEFIFSTPSEDVFVSSGQPRDSSLADLKRMGPCSNSDLIIFPEDIDLITFSDTSDLITFSDTPQNDVQPLSPPAYSPKADWEYSSSSDHASMNEDSSPQVGWAALPSPKKANIIWDDSPQCGWGVSTPPKNANPDWDNTPQRVPTPLNHFNRFSWSGGKGTFDLPATYQLSWDHVLENDLPEDDELRSQLSKLRALNVTPPTRAGRRRTSGVTEPCANKSPTITDGKWADRSSEDVVLPADSVSVQDQVGQLFSFGASKRHPSGAHAVKPEDRVVFSLGELHPVTTNPRFETFTVDPEKGAIPNFEAQPPVTTNMRLQTPTVAPKKGVIPHLGAPKIDDTNVRPQTSTNDTEAPVILGLGALNPTSCNQQHKTNRRKTPHQVDLSGLDCVKQLVPIGGVTYCRLILDVEKKLDTVIFQTPHGFETFSTSKQHTKSSLRSNRESNRGPHDNDGSVKLNGEQTLEMTRHIQGYQENPPSTPERFCNVFFEVKRSSLGGYGSFALRDLKRGLQTDACADAHKPTGNENEIAAIFQTNSFHAFSAKQGVFLVASRFNHACPPLNNILYTYNKTRDSIVLTVQRDVSAGTELTIIYCRNPEHLLRIWGFVCKCGACSSLTKEQQAEILNPRKLCNW</sequence>
<comment type="caution">
    <text evidence="3">The sequence shown here is derived from an EMBL/GenBank/DDBJ whole genome shotgun (WGS) entry which is preliminary data.</text>
</comment>
<dbReference type="GeneID" id="63779679"/>
<dbReference type="AlphaFoldDB" id="A0A1Y2EAP4"/>
<dbReference type="PROSITE" id="PS50280">
    <property type="entry name" value="SET"/>
    <property type="match status" value="1"/>
</dbReference>
<dbReference type="OrthoDB" id="3180714at2759"/>
<accession>A0A1Y2EAP4</accession>
<dbReference type="InParanoid" id="A0A1Y2EAP4"/>
<dbReference type="InterPro" id="IPR001214">
    <property type="entry name" value="SET_dom"/>
</dbReference>
<proteinExistence type="predicted"/>
<dbReference type="Proteomes" id="UP000193689">
    <property type="component" value="Unassembled WGS sequence"/>
</dbReference>
<feature type="region of interest" description="Disordered" evidence="1">
    <location>
        <begin position="148"/>
        <end position="189"/>
    </location>
</feature>